<keyword evidence="1" id="KW-0472">Membrane</keyword>
<dbReference type="Pfam" id="PF00756">
    <property type="entry name" value="Esterase"/>
    <property type="match status" value="1"/>
</dbReference>
<dbReference type="GO" id="GO:0016747">
    <property type="term" value="F:acyltransferase activity, transferring groups other than amino-acyl groups"/>
    <property type="evidence" value="ECO:0007669"/>
    <property type="project" value="TreeGrafter"/>
</dbReference>
<dbReference type="InterPro" id="IPR029058">
    <property type="entry name" value="AB_hydrolase_fold"/>
</dbReference>
<reference evidence="2 3" key="1">
    <citation type="submission" date="2019-08" db="EMBL/GenBank/DDBJ databases">
        <authorList>
            <person name="Peeters C."/>
        </authorList>
    </citation>
    <scope>NUCLEOTIDE SEQUENCE [LARGE SCALE GENOMIC DNA]</scope>
    <source>
        <strain evidence="2 3">LMG 31109</strain>
    </source>
</reference>
<evidence type="ECO:0000256" key="1">
    <source>
        <dbReference type="SAM" id="Phobius"/>
    </source>
</evidence>
<name>A0A5E4SL90_9BURK</name>
<dbReference type="Gene3D" id="3.40.50.1820">
    <property type="entry name" value="alpha/beta hydrolase"/>
    <property type="match status" value="1"/>
</dbReference>
<sequence>MFERLHQRVGRARGKWQRHLVAGAMVAMGAMGAMGVGSQWAHASEVRSSEVYSKDLSRPLTYNVYLPTGYDAAGKTTYPVLYLLHGNDGVRNDWVVKGRMQSTMDELIAHGDIPPAIVIMPDANTNWYVDLKERMESAFFGELIPHVEKTYRAIKTRDARVIGGLSMGGYGALRYVMKYPEKFKAAALLSPAIYNPEPPKDSSARFVKVFAEPNTDGAYSARVWQENNYPAFFDAFLKKGIKVPMYINSGDDDDFNIEAEATRLYELLRANKQPAELRIVDGKHEWPVWSSTLPDALKYIFRDVQRPQRND</sequence>
<keyword evidence="1" id="KW-1133">Transmembrane helix</keyword>
<dbReference type="Proteomes" id="UP000367825">
    <property type="component" value="Unassembled WGS sequence"/>
</dbReference>
<dbReference type="InterPro" id="IPR050583">
    <property type="entry name" value="Mycobacterial_A85_antigen"/>
</dbReference>
<feature type="transmembrane region" description="Helical" evidence="1">
    <location>
        <begin position="20"/>
        <end position="41"/>
    </location>
</feature>
<dbReference type="PANTHER" id="PTHR48098">
    <property type="entry name" value="ENTEROCHELIN ESTERASE-RELATED"/>
    <property type="match status" value="1"/>
</dbReference>
<accession>A0A5E4SL90</accession>
<proteinExistence type="predicted"/>
<dbReference type="AlphaFoldDB" id="A0A5E4SL90"/>
<organism evidence="2 3">
    <name type="scientific">Pandoraea nosoerga</name>
    <dbReference type="NCBI Taxonomy" id="2508296"/>
    <lineage>
        <taxon>Bacteria</taxon>
        <taxon>Pseudomonadati</taxon>
        <taxon>Pseudomonadota</taxon>
        <taxon>Betaproteobacteria</taxon>
        <taxon>Burkholderiales</taxon>
        <taxon>Burkholderiaceae</taxon>
        <taxon>Pandoraea</taxon>
    </lineage>
</organism>
<evidence type="ECO:0000313" key="2">
    <source>
        <dbReference type="EMBL" id="VVD76135.1"/>
    </source>
</evidence>
<dbReference type="InterPro" id="IPR000801">
    <property type="entry name" value="Esterase-like"/>
</dbReference>
<evidence type="ECO:0000313" key="3">
    <source>
        <dbReference type="Proteomes" id="UP000367825"/>
    </source>
</evidence>
<gene>
    <name evidence="2" type="ORF">PNO31109_00842</name>
</gene>
<dbReference type="EMBL" id="CABPSC010000002">
    <property type="protein sequence ID" value="VVD76135.1"/>
    <property type="molecule type" value="Genomic_DNA"/>
</dbReference>
<dbReference type="PANTHER" id="PTHR48098:SF1">
    <property type="entry name" value="DIACYLGLYCEROL ACYLTRANSFERASE_MYCOLYLTRANSFERASE AG85A"/>
    <property type="match status" value="1"/>
</dbReference>
<protein>
    <submittedName>
        <fullName evidence="2">Esterase</fullName>
    </submittedName>
</protein>
<keyword evidence="3" id="KW-1185">Reference proteome</keyword>
<keyword evidence="1" id="KW-0812">Transmembrane</keyword>
<dbReference type="SUPFAM" id="SSF53474">
    <property type="entry name" value="alpha/beta-Hydrolases"/>
    <property type="match status" value="1"/>
</dbReference>